<keyword evidence="3" id="KW-1185">Reference proteome</keyword>
<comment type="caution">
    <text evidence="2">The sequence shown here is derived from an EMBL/GenBank/DDBJ whole genome shotgun (WGS) entry which is preliminary data.</text>
</comment>
<name>A0AAN8K1T2_PATCE</name>
<accession>A0AAN8K1T2</accession>
<reference evidence="2 3" key="1">
    <citation type="submission" date="2024-01" db="EMBL/GenBank/DDBJ databases">
        <title>The genome of the rayed Mediterranean limpet Patella caerulea (Linnaeus, 1758).</title>
        <authorList>
            <person name="Anh-Thu Weber A."/>
            <person name="Halstead-Nussloch G."/>
        </authorList>
    </citation>
    <scope>NUCLEOTIDE SEQUENCE [LARGE SCALE GENOMIC DNA]</scope>
    <source>
        <strain evidence="2">AATW-2023a</strain>
        <tissue evidence="2">Whole specimen</tissue>
    </source>
</reference>
<feature type="region of interest" description="Disordered" evidence="1">
    <location>
        <begin position="1"/>
        <end position="77"/>
    </location>
</feature>
<dbReference type="Proteomes" id="UP001347796">
    <property type="component" value="Unassembled WGS sequence"/>
</dbReference>
<dbReference type="AlphaFoldDB" id="A0AAN8K1T2"/>
<organism evidence="2 3">
    <name type="scientific">Patella caerulea</name>
    <name type="common">Rayed Mediterranean limpet</name>
    <dbReference type="NCBI Taxonomy" id="87958"/>
    <lineage>
        <taxon>Eukaryota</taxon>
        <taxon>Metazoa</taxon>
        <taxon>Spiralia</taxon>
        <taxon>Lophotrochozoa</taxon>
        <taxon>Mollusca</taxon>
        <taxon>Gastropoda</taxon>
        <taxon>Patellogastropoda</taxon>
        <taxon>Patelloidea</taxon>
        <taxon>Patellidae</taxon>
        <taxon>Patella</taxon>
    </lineage>
</organism>
<evidence type="ECO:0000256" key="1">
    <source>
        <dbReference type="SAM" id="MobiDB-lite"/>
    </source>
</evidence>
<dbReference type="EMBL" id="JAZGQO010000002">
    <property type="protein sequence ID" value="KAK6191063.1"/>
    <property type="molecule type" value="Genomic_DNA"/>
</dbReference>
<evidence type="ECO:0000313" key="3">
    <source>
        <dbReference type="Proteomes" id="UP001347796"/>
    </source>
</evidence>
<evidence type="ECO:0000313" key="2">
    <source>
        <dbReference type="EMBL" id="KAK6191063.1"/>
    </source>
</evidence>
<proteinExistence type="predicted"/>
<gene>
    <name evidence="2" type="ORF">SNE40_002811</name>
</gene>
<protein>
    <submittedName>
        <fullName evidence="2">Uncharacterized protein</fullName>
    </submittedName>
</protein>
<feature type="compositionally biased region" description="Polar residues" evidence="1">
    <location>
        <begin position="15"/>
        <end position="27"/>
    </location>
</feature>
<sequence length="126" mass="14426">MNRMRSELKGLLVNSVKQLSKNNSPRDSTNRKRRHNVNIHDISQSEDETDSGKSGDMSNMTQRRYKIPKLSDKRQEDVGEQINELLEENDDNEPPVGDCEVEDNVEFVAKVNTLCKIRLGETLVLI</sequence>